<protein>
    <submittedName>
        <fullName evidence="2">Uncharacterized protein</fullName>
    </submittedName>
</protein>
<evidence type="ECO:0000256" key="1">
    <source>
        <dbReference type="SAM" id="MobiDB-lite"/>
    </source>
</evidence>
<dbReference type="AlphaFoldDB" id="A0A1J9RND7"/>
<gene>
    <name evidence="2" type="ORF">BKCO1_6800044</name>
</gene>
<feature type="compositionally biased region" description="Pro residues" evidence="1">
    <location>
        <begin position="70"/>
        <end position="85"/>
    </location>
</feature>
<dbReference type="RefSeq" id="XP_020126267.1">
    <property type="nucleotide sequence ID" value="XM_020278418.1"/>
</dbReference>
<reference evidence="2 3" key="1">
    <citation type="submission" date="2016-10" db="EMBL/GenBank/DDBJ databases">
        <title>Proteomics and genomics reveal pathogen-plant mechanisms compatible with a hemibiotrophic lifestyle of Diplodia corticola.</title>
        <authorList>
            <person name="Fernandes I."/>
            <person name="De Jonge R."/>
            <person name="Van De Peer Y."/>
            <person name="Devreese B."/>
            <person name="Alves A."/>
            <person name="Esteves A.C."/>
        </authorList>
    </citation>
    <scope>NUCLEOTIDE SEQUENCE [LARGE SCALE GENOMIC DNA]</scope>
    <source>
        <strain evidence="2 3">CBS 112549</strain>
    </source>
</reference>
<dbReference type="Proteomes" id="UP000183809">
    <property type="component" value="Unassembled WGS sequence"/>
</dbReference>
<feature type="compositionally biased region" description="Pro residues" evidence="1">
    <location>
        <begin position="38"/>
        <end position="59"/>
    </location>
</feature>
<feature type="region of interest" description="Disordered" evidence="1">
    <location>
        <begin position="20"/>
        <end position="162"/>
    </location>
</feature>
<dbReference type="STRING" id="236234.A0A1J9RND7"/>
<feature type="compositionally biased region" description="Low complexity" evidence="1">
    <location>
        <begin position="60"/>
        <end position="69"/>
    </location>
</feature>
<evidence type="ECO:0000313" key="2">
    <source>
        <dbReference type="EMBL" id="OJD30007.1"/>
    </source>
</evidence>
<organism evidence="2 3">
    <name type="scientific">Diplodia corticola</name>
    <dbReference type="NCBI Taxonomy" id="236234"/>
    <lineage>
        <taxon>Eukaryota</taxon>
        <taxon>Fungi</taxon>
        <taxon>Dikarya</taxon>
        <taxon>Ascomycota</taxon>
        <taxon>Pezizomycotina</taxon>
        <taxon>Dothideomycetes</taxon>
        <taxon>Dothideomycetes incertae sedis</taxon>
        <taxon>Botryosphaeriales</taxon>
        <taxon>Botryosphaeriaceae</taxon>
        <taxon>Diplodia</taxon>
    </lineage>
</organism>
<dbReference type="EMBL" id="MNUE01000068">
    <property type="protein sequence ID" value="OJD30007.1"/>
    <property type="molecule type" value="Genomic_DNA"/>
</dbReference>
<keyword evidence="3" id="KW-1185">Reference proteome</keyword>
<name>A0A1J9RND7_9PEZI</name>
<proteinExistence type="predicted"/>
<dbReference type="OrthoDB" id="10057496at2759"/>
<accession>A0A1J9RND7</accession>
<feature type="compositionally biased region" description="Gly residues" evidence="1">
    <location>
        <begin position="106"/>
        <end position="138"/>
    </location>
</feature>
<dbReference type="GeneID" id="31018679"/>
<comment type="caution">
    <text evidence="2">The sequence shown here is derived from an EMBL/GenBank/DDBJ whole genome shotgun (WGS) entry which is preliminary data.</text>
</comment>
<evidence type="ECO:0000313" key="3">
    <source>
        <dbReference type="Proteomes" id="UP000183809"/>
    </source>
</evidence>
<sequence length="289" mass="30363">MSHFPPHGWSGAYGGYQPPPDYFPDPTLGGVPPGFLHGPPPALFPGGPPDPPGGAPPFFPGHAPTHPGFGMPPPHAGHHPPPGFFPPHVAHGGPPPRMPPAWMDPGFGGGSGRGGWQWGAEQEGGGGGGGGTGGGGDDNGGDDGDDNAATPKVIGGHHHRRTGARAGVGMIYNPKQTRLHIFRKTDIGPWKDGARRGVVVPAQKMGGFNIWDADVGWTVKQLLEYLGKGEDAWAVSEVTEGGNGRWYKGSTIQYKDERAGETLSKQGWTEKRGRGFGRPPVWLVLHKVE</sequence>
<feature type="compositionally biased region" description="Low complexity" evidence="1">
    <location>
        <begin position="28"/>
        <end position="37"/>
    </location>
</feature>